<dbReference type="OrthoDB" id="406505at2759"/>
<dbReference type="EMBL" id="BRPK01000003">
    <property type="protein sequence ID" value="GLB36702.1"/>
    <property type="molecule type" value="Genomic_DNA"/>
</dbReference>
<proteinExistence type="predicted"/>
<evidence type="ECO:0000313" key="5">
    <source>
        <dbReference type="EMBL" id="GLB36702.1"/>
    </source>
</evidence>
<dbReference type="Pfam" id="PF03330">
    <property type="entry name" value="DPBB_1"/>
    <property type="match status" value="1"/>
</dbReference>
<evidence type="ECO:0000313" key="6">
    <source>
        <dbReference type="Proteomes" id="UP001063166"/>
    </source>
</evidence>
<accession>A0A9P3UKT3</accession>
<sequence>MFANLISTTALVSLVILVADVSASTVHHVPQIRRHQQLTNRLVNRTIADDAPKRIRRRKMCRPHTNTNTTAVAPTKTVADENTTTAHGSSTKASETPKPTKNTSSGGGGGNGLAPPGWPTLTQAGAAPTAMRTSPADPYLMELSKAYNNADNSLFNKVHKGQMTYYGQGLGACGDTYDDNSFTAAVSKLMYDSWPGAMAGEMNRNPICGPFVPGRKTISPAGQFITAVRGTAFVNVGGDGFLNCDPKSQCHVPLTATVKHGNKSIVVKIVDRCEGCAIGDIDLTPAAFAALADMALGRTDVEWYFNKY</sequence>
<evidence type="ECO:0000256" key="1">
    <source>
        <dbReference type="ARBA" id="ARBA00022729"/>
    </source>
</evidence>
<organism evidence="5 6">
    <name type="scientific">Lyophyllum shimeji</name>
    <name type="common">Hon-shimeji</name>
    <name type="synonym">Tricholoma shimeji</name>
    <dbReference type="NCBI Taxonomy" id="47721"/>
    <lineage>
        <taxon>Eukaryota</taxon>
        <taxon>Fungi</taxon>
        <taxon>Dikarya</taxon>
        <taxon>Basidiomycota</taxon>
        <taxon>Agaricomycotina</taxon>
        <taxon>Agaricomycetes</taxon>
        <taxon>Agaricomycetidae</taxon>
        <taxon>Agaricales</taxon>
        <taxon>Tricholomatineae</taxon>
        <taxon>Lyophyllaceae</taxon>
        <taxon>Lyophyllum</taxon>
    </lineage>
</organism>
<feature type="domain" description="RlpA-like protein double-psi beta-barrel" evidence="4">
    <location>
        <begin position="244"/>
        <end position="302"/>
    </location>
</feature>
<feature type="region of interest" description="Disordered" evidence="2">
    <location>
        <begin position="61"/>
        <end position="132"/>
    </location>
</feature>
<feature type="compositionally biased region" description="Polar residues" evidence="2">
    <location>
        <begin position="80"/>
        <end position="104"/>
    </location>
</feature>
<comment type="caution">
    <text evidence="5">The sequence shown here is derived from an EMBL/GenBank/DDBJ whole genome shotgun (WGS) entry which is preliminary data.</text>
</comment>
<dbReference type="SUPFAM" id="SSF50685">
    <property type="entry name" value="Barwin-like endoglucanases"/>
    <property type="match status" value="1"/>
</dbReference>
<feature type="signal peptide" evidence="3">
    <location>
        <begin position="1"/>
        <end position="23"/>
    </location>
</feature>
<dbReference type="InterPro" id="IPR051477">
    <property type="entry name" value="Expansin_CellWall"/>
</dbReference>
<dbReference type="CDD" id="cd22191">
    <property type="entry name" value="DPBB_RlpA_EXP_N-like"/>
    <property type="match status" value="1"/>
</dbReference>
<dbReference type="InterPro" id="IPR009009">
    <property type="entry name" value="RlpA-like_DPBB"/>
</dbReference>
<evidence type="ECO:0000259" key="4">
    <source>
        <dbReference type="Pfam" id="PF03330"/>
    </source>
</evidence>
<dbReference type="Gene3D" id="2.40.40.10">
    <property type="entry name" value="RlpA-like domain"/>
    <property type="match status" value="1"/>
</dbReference>
<keyword evidence="1 3" id="KW-0732">Signal</keyword>
<reference evidence="5" key="1">
    <citation type="submission" date="2022-07" db="EMBL/GenBank/DDBJ databases">
        <title>The genome of Lyophyllum shimeji provides insight into the initial evolution of ectomycorrhizal fungal genome.</title>
        <authorList>
            <person name="Kobayashi Y."/>
            <person name="Shibata T."/>
            <person name="Hirakawa H."/>
            <person name="Shigenobu S."/>
            <person name="Nishiyama T."/>
            <person name="Yamada A."/>
            <person name="Hasebe M."/>
            <person name="Kawaguchi M."/>
        </authorList>
    </citation>
    <scope>NUCLEOTIDE SEQUENCE</scope>
    <source>
        <strain evidence="5">AT787</strain>
    </source>
</reference>
<name>A0A9P3UKT3_LYOSH</name>
<protein>
    <submittedName>
        <fullName evidence="5">Lytic transglycolase</fullName>
    </submittedName>
</protein>
<evidence type="ECO:0000256" key="3">
    <source>
        <dbReference type="SAM" id="SignalP"/>
    </source>
</evidence>
<dbReference type="AlphaFoldDB" id="A0A9P3UKT3"/>
<evidence type="ECO:0000256" key="2">
    <source>
        <dbReference type="SAM" id="MobiDB-lite"/>
    </source>
</evidence>
<gene>
    <name evidence="5" type="primary">DAG7</name>
    <name evidence="5" type="ORF">LshimejAT787_0309890</name>
</gene>
<dbReference type="PANTHER" id="PTHR31836:SF27">
    <property type="entry name" value="RLPA-LIKE PROTEIN DOUBLE-PSI BETA-BARREL DOMAIN-CONTAINING PROTEIN"/>
    <property type="match status" value="1"/>
</dbReference>
<feature type="chain" id="PRO_5040219864" evidence="3">
    <location>
        <begin position="24"/>
        <end position="308"/>
    </location>
</feature>
<dbReference type="InterPro" id="IPR036908">
    <property type="entry name" value="RlpA-like_sf"/>
</dbReference>
<dbReference type="Proteomes" id="UP001063166">
    <property type="component" value="Unassembled WGS sequence"/>
</dbReference>
<keyword evidence="6" id="KW-1185">Reference proteome</keyword>
<dbReference type="PANTHER" id="PTHR31836">
    <property type="match status" value="1"/>
</dbReference>